<evidence type="ECO:0008006" key="3">
    <source>
        <dbReference type="Google" id="ProtNLM"/>
    </source>
</evidence>
<dbReference type="Proteomes" id="UP000605099">
    <property type="component" value="Unassembled WGS sequence"/>
</dbReference>
<evidence type="ECO:0000313" key="1">
    <source>
        <dbReference type="EMBL" id="GGN57715.1"/>
    </source>
</evidence>
<evidence type="ECO:0000313" key="2">
    <source>
        <dbReference type="Proteomes" id="UP000605099"/>
    </source>
</evidence>
<proteinExistence type="predicted"/>
<accession>A0ABQ2JWL6</accession>
<keyword evidence="2" id="KW-1185">Reference proteome</keyword>
<dbReference type="Gene3D" id="3.40.50.300">
    <property type="entry name" value="P-loop containing nucleotide triphosphate hydrolases"/>
    <property type="match status" value="1"/>
</dbReference>
<dbReference type="SUPFAM" id="SSF52540">
    <property type="entry name" value="P-loop containing nucleoside triphosphate hydrolases"/>
    <property type="match status" value="1"/>
</dbReference>
<reference evidence="2" key="1">
    <citation type="journal article" date="2019" name="Int. J. Syst. Evol. Microbiol.">
        <title>The Global Catalogue of Microorganisms (GCM) 10K type strain sequencing project: providing services to taxonomists for standard genome sequencing and annotation.</title>
        <authorList>
            <consortium name="The Broad Institute Genomics Platform"/>
            <consortium name="The Broad Institute Genome Sequencing Center for Infectious Disease"/>
            <person name="Wu L."/>
            <person name="Ma J."/>
        </authorList>
    </citation>
    <scope>NUCLEOTIDE SEQUENCE [LARGE SCALE GENOMIC DNA]</scope>
    <source>
        <strain evidence="2">CGMCC 1.6784</strain>
    </source>
</reference>
<organism evidence="1 2">
    <name type="scientific">Novosphingobium indicum</name>
    <dbReference type="NCBI Taxonomy" id="462949"/>
    <lineage>
        <taxon>Bacteria</taxon>
        <taxon>Pseudomonadati</taxon>
        <taxon>Pseudomonadota</taxon>
        <taxon>Alphaproteobacteria</taxon>
        <taxon>Sphingomonadales</taxon>
        <taxon>Sphingomonadaceae</taxon>
        <taxon>Novosphingobium</taxon>
    </lineage>
</organism>
<dbReference type="EMBL" id="BMLK01000020">
    <property type="protein sequence ID" value="GGN57715.1"/>
    <property type="molecule type" value="Genomic_DNA"/>
</dbReference>
<comment type="caution">
    <text evidence="1">The sequence shown here is derived from an EMBL/GenBank/DDBJ whole genome shotgun (WGS) entry which is preliminary data.</text>
</comment>
<protein>
    <recommendedName>
        <fullName evidence="3">Sulfotransferase domain-containing protein</fullName>
    </recommendedName>
</protein>
<sequence length="284" mass="32382">MLMELLCTNSCMSFSDQPFSLYTASQAQMQELPLLEYSQIISPDDDELERIFEYTDRILSGQSVVNGPWKFWTSGSNMRTTRMVLKITDAKSIAGALTHRFGLKTVVSTRNPIAQGSSVERNGWDFTGRAFLRNPAFVERWLPGSLLGDAWSILRGNDRLACRVLDWTLENLPLIDATKSHPDWLFLSYEKLVLAPEASVRELASYCDLQGEEDRMLQQLLRPSRSTKRQSTAATREKIAEGDRTYLASRWREKISESRERELLDICSHFGLGIYKPGLDEPVF</sequence>
<gene>
    <name evidence="1" type="ORF">GCM10011349_36560</name>
</gene>
<dbReference type="InterPro" id="IPR027417">
    <property type="entry name" value="P-loop_NTPase"/>
</dbReference>
<name>A0ABQ2JWL6_9SPHN</name>